<reference evidence="2" key="1">
    <citation type="journal article" date="2015" name="Nat. Plants">
        <title>Genome expansion of Arabis alpina linked with retrotransposition and reduced symmetric DNA methylation.</title>
        <authorList>
            <person name="Willing E.M."/>
            <person name="Rawat V."/>
            <person name="Mandakova T."/>
            <person name="Maumus F."/>
            <person name="James G.V."/>
            <person name="Nordstroem K.J."/>
            <person name="Becker C."/>
            <person name="Warthmann N."/>
            <person name="Chica C."/>
            <person name="Szarzynska B."/>
            <person name="Zytnicki M."/>
            <person name="Albani M.C."/>
            <person name="Kiefer C."/>
            <person name="Bergonzi S."/>
            <person name="Castaings L."/>
            <person name="Mateos J.L."/>
            <person name="Berns M.C."/>
            <person name="Bujdoso N."/>
            <person name="Piofczyk T."/>
            <person name="de Lorenzo L."/>
            <person name="Barrero-Sicilia C."/>
            <person name="Mateos I."/>
            <person name="Piednoel M."/>
            <person name="Hagmann J."/>
            <person name="Chen-Min-Tao R."/>
            <person name="Iglesias-Fernandez R."/>
            <person name="Schuster S.C."/>
            <person name="Alonso-Blanco C."/>
            <person name="Roudier F."/>
            <person name="Carbonero P."/>
            <person name="Paz-Ares J."/>
            <person name="Davis S.J."/>
            <person name="Pecinka A."/>
            <person name="Quesneville H."/>
            <person name="Colot V."/>
            <person name="Lysak M.A."/>
            <person name="Weigel D."/>
            <person name="Coupland G."/>
            <person name="Schneeberger K."/>
        </authorList>
    </citation>
    <scope>NUCLEOTIDE SEQUENCE [LARGE SCALE GENOMIC DNA]</scope>
    <source>
        <strain evidence="2">cv. Pajares</strain>
    </source>
</reference>
<evidence type="ECO:0000313" key="2">
    <source>
        <dbReference type="Proteomes" id="UP000029120"/>
    </source>
</evidence>
<sequence>MTLASALYDSCDDVLMKFSCRDFGTIFFVLKHS</sequence>
<evidence type="ECO:0000313" key="1">
    <source>
        <dbReference type="EMBL" id="KFK39610.1"/>
    </source>
</evidence>
<accession>A0A087HBV8</accession>
<organism evidence="1 2">
    <name type="scientific">Arabis alpina</name>
    <name type="common">Alpine rock-cress</name>
    <dbReference type="NCBI Taxonomy" id="50452"/>
    <lineage>
        <taxon>Eukaryota</taxon>
        <taxon>Viridiplantae</taxon>
        <taxon>Streptophyta</taxon>
        <taxon>Embryophyta</taxon>
        <taxon>Tracheophyta</taxon>
        <taxon>Spermatophyta</taxon>
        <taxon>Magnoliopsida</taxon>
        <taxon>eudicotyledons</taxon>
        <taxon>Gunneridae</taxon>
        <taxon>Pentapetalae</taxon>
        <taxon>rosids</taxon>
        <taxon>malvids</taxon>
        <taxon>Brassicales</taxon>
        <taxon>Brassicaceae</taxon>
        <taxon>Arabideae</taxon>
        <taxon>Arabis</taxon>
    </lineage>
</organism>
<dbReference type="EMBL" id="CM002871">
    <property type="protein sequence ID" value="KFK39610.1"/>
    <property type="molecule type" value="Genomic_DNA"/>
</dbReference>
<protein>
    <submittedName>
        <fullName evidence="1">Uncharacterized protein</fullName>
    </submittedName>
</protein>
<gene>
    <name evidence="1" type="ordered locus">AALP_Aa3g266200</name>
</gene>
<dbReference type="Proteomes" id="UP000029120">
    <property type="component" value="Chromosome 3"/>
</dbReference>
<name>A0A087HBV8_ARAAL</name>
<keyword evidence="2" id="KW-1185">Reference proteome</keyword>
<dbReference type="Gramene" id="KFK39610">
    <property type="protein sequence ID" value="KFK39610"/>
    <property type="gene ID" value="AALP_AA3G266200"/>
</dbReference>
<proteinExistence type="predicted"/>
<dbReference type="AlphaFoldDB" id="A0A087HBV8"/>